<dbReference type="Proteomes" id="UP000887159">
    <property type="component" value="Unassembled WGS sequence"/>
</dbReference>
<reference evidence="1" key="1">
    <citation type="submission" date="2020-08" db="EMBL/GenBank/DDBJ databases">
        <title>Multicomponent nature underlies the extraordinary mechanical properties of spider dragline silk.</title>
        <authorList>
            <person name="Kono N."/>
            <person name="Nakamura H."/>
            <person name="Mori M."/>
            <person name="Yoshida Y."/>
            <person name="Ohtoshi R."/>
            <person name="Malay A.D."/>
            <person name="Moran D.A.P."/>
            <person name="Tomita M."/>
            <person name="Numata K."/>
            <person name="Arakawa K."/>
        </authorList>
    </citation>
    <scope>NUCLEOTIDE SEQUENCE</scope>
</reference>
<gene>
    <name evidence="1" type="primary">AVEN_82327_1</name>
    <name evidence="1" type="ORF">TNCV_1088511</name>
</gene>
<evidence type="ECO:0000313" key="2">
    <source>
        <dbReference type="Proteomes" id="UP000887159"/>
    </source>
</evidence>
<keyword evidence="2" id="KW-1185">Reference proteome</keyword>
<proteinExistence type="predicted"/>
<comment type="caution">
    <text evidence="1">The sequence shown here is derived from an EMBL/GenBank/DDBJ whole genome shotgun (WGS) entry which is preliminary data.</text>
</comment>
<evidence type="ECO:0000313" key="1">
    <source>
        <dbReference type="EMBL" id="GFY17075.1"/>
    </source>
</evidence>
<organism evidence="1 2">
    <name type="scientific">Trichonephila clavipes</name>
    <name type="common">Golden silk orbweaver</name>
    <name type="synonym">Nephila clavipes</name>
    <dbReference type="NCBI Taxonomy" id="2585209"/>
    <lineage>
        <taxon>Eukaryota</taxon>
        <taxon>Metazoa</taxon>
        <taxon>Ecdysozoa</taxon>
        <taxon>Arthropoda</taxon>
        <taxon>Chelicerata</taxon>
        <taxon>Arachnida</taxon>
        <taxon>Araneae</taxon>
        <taxon>Araneomorphae</taxon>
        <taxon>Entelegynae</taxon>
        <taxon>Araneoidea</taxon>
        <taxon>Nephilidae</taxon>
        <taxon>Trichonephila</taxon>
    </lineage>
</organism>
<name>A0A8X6VQZ6_TRICX</name>
<protein>
    <submittedName>
        <fullName evidence="1">Uncharacterized protein</fullName>
    </submittedName>
</protein>
<dbReference type="AlphaFoldDB" id="A0A8X6VQZ6"/>
<dbReference type="EMBL" id="BMAU01021343">
    <property type="protein sequence ID" value="GFY17075.1"/>
    <property type="molecule type" value="Genomic_DNA"/>
</dbReference>
<sequence length="108" mass="12059">MSFTRNGKLRFATSDPVCAIQILSLDQLFNISVNASVIWEGITSRFLLYEIPTNVSLEELSAELQDSNNFEIVEIRRFIKSGTNPEISPVLITILGTVLPDNLLSMNN</sequence>
<accession>A0A8X6VQZ6</accession>